<accession>A0A814QCB4</accession>
<evidence type="ECO:0000256" key="3">
    <source>
        <dbReference type="ARBA" id="ARBA00022989"/>
    </source>
</evidence>
<proteinExistence type="predicted"/>
<dbReference type="AlphaFoldDB" id="A0A814QCB4"/>
<dbReference type="Proteomes" id="UP000663828">
    <property type="component" value="Unassembled WGS sequence"/>
</dbReference>
<evidence type="ECO:0000256" key="2">
    <source>
        <dbReference type="ARBA" id="ARBA00022692"/>
    </source>
</evidence>
<keyword evidence="4 5" id="KW-0472">Membrane</keyword>
<keyword evidence="2 5" id="KW-0812">Transmembrane</keyword>
<evidence type="ECO:0000313" key="8">
    <source>
        <dbReference type="Proteomes" id="UP000663828"/>
    </source>
</evidence>
<evidence type="ECO:0000256" key="1">
    <source>
        <dbReference type="ARBA" id="ARBA00004370"/>
    </source>
</evidence>
<dbReference type="Gene3D" id="1.20.1070.10">
    <property type="entry name" value="Rhodopsin 7-helix transmembrane proteins"/>
    <property type="match status" value="1"/>
</dbReference>
<feature type="transmembrane region" description="Helical" evidence="5">
    <location>
        <begin position="105"/>
        <end position="127"/>
    </location>
</feature>
<keyword evidence="8" id="KW-1185">Reference proteome</keyword>
<dbReference type="SUPFAM" id="SSF81321">
    <property type="entry name" value="Family A G protein-coupled receptor-like"/>
    <property type="match status" value="1"/>
</dbReference>
<dbReference type="InterPro" id="IPR017452">
    <property type="entry name" value="GPCR_Rhodpsn_7TM"/>
</dbReference>
<evidence type="ECO:0000313" key="7">
    <source>
        <dbReference type="EMBL" id="CAF1117568.1"/>
    </source>
</evidence>
<feature type="transmembrane region" description="Helical" evidence="5">
    <location>
        <begin position="30"/>
        <end position="51"/>
    </location>
</feature>
<dbReference type="GO" id="GO:0016020">
    <property type="term" value="C:membrane"/>
    <property type="evidence" value="ECO:0007669"/>
    <property type="project" value="UniProtKB-SubCell"/>
</dbReference>
<protein>
    <recommendedName>
        <fullName evidence="6">G-protein coupled receptors family 1 profile domain-containing protein</fullName>
    </recommendedName>
</protein>
<reference evidence="7" key="1">
    <citation type="submission" date="2021-02" db="EMBL/GenBank/DDBJ databases">
        <authorList>
            <person name="Nowell W R."/>
        </authorList>
    </citation>
    <scope>NUCLEOTIDE SEQUENCE</scope>
</reference>
<evidence type="ECO:0000256" key="5">
    <source>
        <dbReference type="SAM" id="Phobius"/>
    </source>
</evidence>
<gene>
    <name evidence="7" type="ORF">XAT740_LOCUS19200</name>
</gene>
<feature type="non-terminal residue" evidence="7">
    <location>
        <position position="140"/>
    </location>
</feature>
<comment type="subcellular location">
    <subcellularLocation>
        <location evidence="1">Membrane</location>
    </subcellularLocation>
</comment>
<organism evidence="7 8">
    <name type="scientific">Adineta ricciae</name>
    <name type="common">Rotifer</name>
    <dbReference type="NCBI Taxonomy" id="249248"/>
    <lineage>
        <taxon>Eukaryota</taxon>
        <taxon>Metazoa</taxon>
        <taxon>Spiralia</taxon>
        <taxon>Gnathifera</taxon>
        <taxon>Rotifera</taxon>
        <taxon>Eurotatoria</taxon>
        <taxon>Bdelloidea</taxon>
        <taxon>Adinetida</taxon>
        <taxon>Adinetidae</taxon>
        <taxon>Adineta</taxon>
    </lineage>
</organism>
<evidence type="ECO:0000256" key="4">
    <source>
        <dbReference type="ARBA" id="ARBA00023136"/>
    </source>
</evidence>
<evidence type="ECO:0000259" key="6">
    <source>
        <dbReference type="PROSITE" id="PS50262"/>
    </source>
</evidence>
<name>A0A814QCB4_ADIRI</name>
<feature type="transmembrane region" description="Helical" evidence="5">
    <location>
        <begin position="63"/>
        <end position="85"/>
    </location>
</feature>
<sequence length="140" mass="15896">MNSTFVTSTLTFTYDALSINIQAWFIPLDILAITSMICVILLSIVYLVLLIVDKACHTVPMLLIGNTCFIAFLAACSILSMSIFTLQNDLKQIKYQDSYCIFRGYTAYVVCTLFNFSFVLQAVHRYLTVVYPTRFFLHSA</sequence>
<comment type="caution">
    <text evidence="7">The sequence shown here is derived from an EMBL/GenBank/DDBJ whole genome shotgun (WGS) entry which is preliminary data.</text>
</comment>
<dbReference type="PROSITE" id="PS50262">
    <property type="entry name" value="G_PROTEIN_RECEP_F1_2"/>
    <property type="match status" value="1"/>
</dbReference>
<feature type="domain" description="G-protein coupled receptors family 1 profile" evidence="6">
    <location>
        <begin position="42"/>
        <end position="140"/>
    </location>
</feature>
<keyword evidence="3 5" id="KW-1133">Transmembrane helix</keyword>
<dbReference type="EMBL" id="CAJNOR010001304">
    <property type="protein sequence ID" value="CAF1117568.1"/>
    <property type="molecule type" value="Genomic_DNA"/>
</dbReference>